<reference evidence="1 2" key="1">
    <citation type="submission" date="2019-12" db="EMBL/GenBank/DDBJ databases">
        <title>A genome sequence resource for the geographically widespread anthracnose pathogen Colletotrichum asianum.</title>
        <authorList>
            <person name="Meng Y."/>
        </authorList>
    </citation>
    <scope>NUCLEOTIDE SEQUENCE [LARGE SCALE GENOMIC DNA]</scope>
    <source>
        <strain evidence="1 2">ICMP 18580</strain>
    </source>
</reference>
<sequence>MTWGRGRQTPSGGPRMAAPPLVFPFSLGHGAHLHPGSPSVSRLRQHKLCSIRAAVARYCPEDSADRPAPTPAATRPGACLSVLSRSGSTRRQPLPEVRLHTSLQWNGTAC</sequence>
<dbReference type="Proteomes" id="UP000434172">
    <property type="component" value="Unassembled WGS sequence"/>
</dbReference>
<evidence type="ECO:0000313" key="2">
    <source>
        <dbReference type="Proteomes" id="UP000434172"/>
    </source>
</evidence>
<keyword evidence="2" id="KW-1185">Reference proteome</keyword>
<gene>
    <name evidence="1" type="ORF">GQ607_012440</name>
</gene>
<organism evidence="1 2">
    <name type="scientific">Colletotrichum asianum</name>
    <dbReference type="NCBI Taxonomy" id="702518"/>
    <lineage>
        <taxon>Eukaryota</taxon>
        <taxon>Fungi</taxon>
        <taxon>Dikarya</taxon>
        <taxon>Ascomycota</taxon>
        <taxon>Pezizomycotina</taxon>
        <taxon>Sordariomycetes</taxon>
        <taxon>Hypocreomycetidae</taxon>
        <taxon>Glomerellales</taxon>
        <taxon>Glomerellaceae</taxon>
        <taxon>Colletotrichum</taxon>
        <taxon>Colletotrichum gloeosporioides species complex</taxon>
    </lineage>
</organism>
<dbReference type="AlphaFoldDB" id="A0A8H3W4G2"/>
<proteinExistence type="predicted"/>
<accession>A0A8H3W4G2</accession>
<comment type="caution">
    <text evidence="1">The sequence shown here is derived from an EMBL/GenBank/DDBJ whole genome shotgun (WGS) entry which is preliminary data.</text>
</comment>
<protein>
    <submittedName>
        <fullName evidence="1">Uncharacterized protein</fullName>
    </submittedName>
</protein>
<evidence type="ECO:0000313" key="1">
    <source>
        <dbReference type="EMBL" id="KAF0320344.1"/>
    </source>
</evidence>
<name>A0A8H3W4G2_9PEZI</name>
<dbReference type="EMBL" id="WOWK01000084">
    <property type="protein sequence ID" value="KAF0320344.1"/>
    <property type="molecule type" value="Genomic_DNA"/>
</dbReference>